<evidence type="ECO:0000256" key="1">
    <source>
        <dbReference type="SAM" id="MobiDB-lite"/>
    </source>
</evidence>
<dbReference type="EMBL" id="JAMOIL010000025">
    <property type="protein sequence ID" value="MCM0621936.1"/>
    <property type="molecule type" value="Genomic_DNA"/>
</dbReference>
<dbReference type="SUPFAM" id="SSF52540">
    <property type="entry name" value="P-loop containing nucleoside triphosphate hydrolases"/>
    <property type="match status" value="1"/>
</dbReference>
<dbReference type="InterPro" id="IPR027417">
    <property type="entry name" value="P-loop_NTPase"/>
</dbReference>
<organism evidence="2 3">
    <name type="scientific">Nocardioides bruguierae</name>
    <dbReference type="NCBI Taxonomy" id="2945102"/>
    <lineage>
        <taxon>Bacteria</taxon>
        <taxon>Bacillati</taxon>
        <taxon>Actinomycetota</taxon>
        <taxon>Actinomycetes</taxon>
        <taxon>Propionibacteriales</taxon>
        <taxon>Nocardioidaceae</taxon>
        <taxon>Nocardioides</taxon>
    </lineage>
</organism>
<gene>
    <name evidence="2" type="ORF">M8330_16720</name>
</gene>
<evidence type="ECO:0000313" key="2">
    <source>
        <dbReference type="EMBL" id="MCM0621936.1"/>
    </source>
</evidence>
<dbReference type="RefSeq" id="WP_250828256.1">
    <property type="nucleotide sequence ID" value="NZ_JAMOIL010000025.1"/>
</dbReference>
<comment type="caution">
    <text evidence="2">The sequence shown here is derived from an EMBL/GenBank/DDBJ whole genome shotgun (WGS) entry which is preliminary data.</text>
</comment>
<keyword evidence="2" id="KW-0547">Nucleotide-binding</keyword>
<proteinExistence type="predicted"/>
<feature type="region of interest" description="Disordered" evidence="1">
    <location>
        <begin position="1"/>
        <end position="26"/>
    </location>
</feature>
<name>A0A9X2IFK6_9ACTN</name>
<dbReference type="Gene3D" id="3.40.50.300">
    <property type="entry name" value="P-loop containing nucleotide triphosphate hydrolases"/>
    <property type="match status" value="2"/>
</dbReference>
<accession>A0A9X2IFK6</accession>
<dbReference type="Proteomes" id="UP001139485">
    <property type="component" value="Unassembled WGS sequence"/>
</dbReference>
<protein>
    <submittedName>
        <fullName evidence="2">ATP-binding protein</fullName>
    </submittedName>
</protein>
<keyword evidence="2" id="KW-0067">ATP-binding</keyword>
<sequence>MTRAKRTALSSTSSVPGGASQEGCADTPLWAARPSRGQRRPGLGWSPTPARLAMYEMTSEQVPVAWPLIAGDGPPPWGAEMGCDALSGGIFYCDPMGWVTDDALPVTNPNVFIFGKPGRGKSALVKALLLRMIRFGYRGLVLGDVKDEYEPLARLLGVEPHRIGPGLPGRINPLDPGPLADGWSELSAAESQRRLAVITSRWLTLLRGLVSSQGVPCGPTQERVLTRVLAGVTGSDRGCSQLAPAAVPDVWAALDSPSDDLIRDSRHHDRRSFLDETRPLRDALATLCEGSLRGMFDGPSTVRPDWRAPLQTLSLRALHDTGNQAAVGIALMCLNSWGQAMRELARPGDRRIVLRDEAWLQTRLSLDAVSSLDANLRLSRRDGDIQIVTYHKPSDPLAAGDAGSQAAQIARDLLHLADTRVLLGQDAEVASELGTLLGLTRMQRDAVTGWAMQERGRALWLVGDRRFKVQLLLTPLEQALFDTNTAVAWAL</sequence>
<dbReference type="AlphaFoldDB" id="A0A9X2IFK6"/>
<dbReference type="GO" id="GO:0005524">
    <property type="term" value="F:ATP binding"/>
    <property type="evidence" value="ECO:0007669"/>
    <property type="project" value="UniProtKB-KW"/>
</dbReference>
<keyword evidence="3" id="KW-1185">Reference proteome</keyword>
<reference evidence="2" key="1">
    <citation type="submission" date="2022-05" db="EMBL/GenBank/DDBJ databases">
        <authorList>
            <person name="Tuo L."/>
        </authorList>
    </citation>
    <scope>NUCLEOTIDE SEQUENCE</scope>
    <source>
        <strain evidence="2">BSK12Z-4</strain>
    </source>
</reference>
<evidence type="ECO:0000313" key="3">
    <source>
        <dbReference type="Proteomes" id="UP001139485"/>
    </source>
</evidence>